<dbReference type="Pfam" id="PF04773">
    <property type="entry name" value="FecR"/>
    <property type="match status" value="1"/>
</dbReference>
<dbReference type="Proteomes" id="UP000198670">
    <property type="component" value="Unassembled WGS sequence"/>
</dbReference>
<dbReference type="AlphaFoldDB" id="A0A1I3LMC5"/>
<dbReference type="Pfam" id="PF16344">
    <property type="entry name" value="FecR_C"/>
    <property type="match status" value="1"/>
</dbReference>
<dbReference type="Gene3D" id="2.60.120.1440">
    <property type="match status" value="1"/>
</dbReference>
<keyword evidence="1" id="KW-0472">Membrane</keyword>
<dbReference type="RefSeq" id="WP_090627451.1">
    <property type="nucleotide sequence ID" value="NZ_FOQO01000006.1"/>
</dbReference>
<reference evidence="4 5" key="1">
    <citation type="submission" date="2016-10" db="EMBL/GenBank/DDBJ databases">
        <authorList>
            <person name="de Groot N.N."/>
        </authorList>
    </citation>
    <scope>NUCLEOTIDE SEQUENCE [LARGE SCALE GENOMIC DNA]</scope>
    <source>
        <strain evidence="4 5">RK1</strain>
    </source>
</reference>
<evidence type="ECO:0000259" key="2">
    <source>
        <dbReference type="Pfam" id="PF04773"/>
    </source>
</evidence>
<evidence type="ECO:0000313" key="5">
    <source>
        <dbReference type="Proteomes" id="UP000198670"/>
    </source>
</evidence>
<accession>A0A1I3LMC5</accession>
<dbReference type="EMBL" id="FOQO01000006">
    <property type="protein sequence ID" value="SFI85700.1"/>
    <property type="molecule type" value="Genomic_DNA"/>
</dbReference>
<keyword evidence="1" id="KW-0812">Transmembrane</keyword>
<dbReference type="STRING" id="1477437.SAMN05444682_10676"/>
<keyword evidence="5" id="KW-1185">Reference proteome</keyword>
<keyword evidence="1" id="KW-1133">Transmembrane helix</keyword>
<dbReference type="InterPro" id="IPR032508">
    <property type="entry name" value="FecR_C"/>
</dbReference>
<name>A0A1I3LMC5_9SPHI</name>
<evidence type="ECO:0000256" key="1">
    <source>
        <dbReference type="SAM" id="Phobius"/>
    </source>
</evidence>
<dbReference type="FunFam" id="2.60.120.1440:FF:000001">
    <property type="entry name" value="Putative anti-sigma factor"/>
    <property type="match status" value="1"/>
</dbReference>
<dbReference type="Gene3D" id="3.55.50.30">
    <property type="match status" value="1"/>
</dbReference>
<sequence length="378" mass="42895">MDLGRLKYLYRQYQVQALTDDERSEWESIVQEFSYDEALQELLDSDWQQAKTNRNTGSSESLAQQRIYEYIVNQKQLRRSGIKIRKWIPYAAAAIVVFFIGFFLLYNEEVKKSQPDTPVAILPGGNRATLVLADGRSIDLSESQSGIVVGEELRYTDGSLVLSKESISRIQHLTMKIPKGGTYQVTLPDGTKVWLNSESTLRYPSRFGDAQRAVQLKGEAYFEVAKDKKRPFRVATAGQNLEVLGTQFNITAYDNEPAIKTTLVEGSVKITNLRAGADNTLKPGQQSVITDGNTAINEVSIEQFTAWKEGFFSFEETPFDEVLEQLARWYDVDIEYRRKPNKTFSGKMKRNARLSSVLDFFEGSGISFQLVGRRLIIE</sequence>
<dbReference type="InterPro" id="IPR006860">
    <property type="entry name" value="FecR"/>
</dbReference>
<dbReference type="GO" id="GO:0016989">
    <property type="term" value="F:sigma factor antagonist activity"/>
    <property type="evidence" value="ECO:0007669"/>
    <property type="project" value="TreeGrafter"/>
</dbReference>
<organism evidence="4 5">
    <name type="scientific">Parapedobacter indicus</name>
    <dbReference type="NCBI Taxonomy" id="1477437"/>
    <lineage>
        <taxon>Bacteria</taxon>
        <taxon>Pseudomonadati</taxon>
        <taxon>Bacteroidota</taxon>
        <taxon>Sphingobacteriia</taxon>
        <taxon>Sphingobacteriales</taxon>
        <taxon>Sphingobacteriaceae</taxon>
        <taxon>Parapedobacter</taxon>
    </lineage>
</organism>
<gene>
    <name evidence="4" type="ORF">SAMN05444682_10676</name>
</gene>
<dbReference type="PANTHER" id="PTHR30273:SF2">
    <property type="entry name" value="PROTEIN FECR"/>
    <property type="match status" value="1"/>
</dbReference>
<protein>
    <submittedName>
        <fullName evidence="4">FecR family protein</fullName>
    </submittedName>
</protein>
<dbReference type="OrthoDB" id="1099963at2"/>
<dbReference type="InterPro" id="IPR012373">
    <property type="entry name" value="Ferrdict_sens_TM"/>
</dbReference>
<feature type="domain" description="FecR protein" evidence="2">
    <location>
        <begin position="176"/>
        <end position="269"/>
    </location>
</feature>
<feature type="domain" description="Protein FecR C-terminal" evidence="3">
    <location>
        <begin position="312"/>
        <end position="377"/>
    </location>
</feature>
<dbReference type="PANTHER" id="PTHR30273">
    <property type="entry name" value="PERIPLASMIC SIGNAL SENSOR AND SIGMA FACTOR ACTIVATOR FECR-RELATED"/>
    <property type="match status" value="1"/>
</dbReference>
<evidence type="ECO:0000259" key="3">
    <source>
        <dbReference type="Pfam" id="PF16344"/>
    </source>
</evidence>
<dbReference type="PIRSF" id="PIRSF018266">
    <property type="entry name" value="FecR"/>
    <property type="match status" value="1"/>
</dbReference>
<proteinExistence type="predicted"/>
<evidence type="ECO:0000313" key="4">
    <source>
        <dbReference type="EMBL" id="SFI85700.1"/>
    </source>
</evidence>
<feature type="transmembrane region" description="Helical" evidence="1">
    <location>
        <begin position="87"/>
        <end position="106"/>
    </location>
</feature>